<dbReference type="CDD" id="cd06558">
    <property type="entry name" value="crotonase-like"/>
    <property type="match status" value="1"/>
</dbReference>
<name>A0A934NUY4_9NOCA</name>
<evidence type="ECO:0000256" key="5">
    <source>
        <dbReference type="ARBA" id="ARBA00023717"/>
    </source>
</evidence>
<dbReference type="Pfam" id="PF10604">
    <property type="entry name" value="Polyketide_cyc2"/>
    <property type="match status" value="1"/>
</dbReference>
<evidence type="ECO:0000256" key="2">
    <source>
        <dbReference type="ARBA" id="ARBA00005254"/>
    </source>
</evidence>
<comment type="catalytic activity">
    <reaction evidence="5">
        <text>a 4-saturated-(3S)-3-hydroxyacyl-CoA = a (3E)-enoyl-CoA + H2O</text>
        <dbReference type="Rhea" id="RHEA:20724"/>
        <dbReference type="ChEBI" id="CHEBI:15377"/>
        <dbReference type="ChEBI" id="CHEBI:58521"/>
        <dbReference type="ChEBI" id="CHEBI:137480"/>
        <dbReference type="EC" id="4.2.1.17"/>
    </reaction>
</comment>
<dbReference type="InterPro" id="IPR019587">
    <property type="entry name" value="Polyketide_cyclase/dehydratase"/>
</dbReference>
<comment type="caution">
    <text evidence="8">The sequence shown here is derived from an EMBL/GenBank/DDBJ whole genome shotgun (WGS) entry which is preliminary data.</text>
</comment>
<dbReference type="Gene3D" id="1.10.12.10">
    <property type="entry name" value="Lyase 2-enoyl-coa Hydratase, Chain A, domain 2"/>
    <property type="match status" value="1"/>
</dbReference>
<dbReference type="NCBIfam" id="NF006100">
    <property type="entry name" value="PRK08252.1"/>
    <property type="match status" value="1"/>
</dbReference>
<dbReference type="Gene3D" id="3.30.530.20">
    <property type="match status" value="1"/>
</dbReference>
<comment type="similarity">
    <text evidence="2 6">Belongs to the enoyl-CoA hydratase/isomerase family.</text>
</comment>
<dbReference type="Gene3D" id="3.40.47.10">
    <property type="match status" value="1"/>
</dbReference>
<dbReference type="RefSeq" id="WP_199706820.1">
    <property type="nucleotide sequence ID" value="NZ_JAEMNV010000008.1"/>
</dbReference>
<protein>
    <submittedName>
        <fullName evidence="8">Crotonase/enoyl-CoA hydratase family protein</fullName>
    </submittedName>
</protein>
<dbReference type="Gene3D" id="2.40.50.840">
    <property type="match status" value="1"/>
</dbReference>
<dbReference type="Gene3D" id="3.90.226.10">
    <property type="entry name" value="2-enoyl-CoA Hydratase, Chain A, domain 1"/>
    <property type="match status" value="1"/>
</dbReference>
<evidence type="ECO:0000256" key="3">
    <source>
        <dbReference type="ARBA" id="ARBA00022832"/>
    </source>
</evidence>
<dbReference type="InterPro" id="IPR023393">
    <property type="entry name" value="START-like_dom_sf"/>
</dbReference>
<dbReference type="AlphaFoldDB" id="A0A934NUY4"/>
<dbReference type="SUPFAM" id="SSF53901">
    <property type="entry name" value="Thiolase-like"/>
    <property type="match status" value="2"/>
</dbReference>
<dbReference type="InterPro" id="IPR029045">
    <property type="entry name" value="ClpP/crotonase-like_dom_sf"/>
</dbReference>
<accession>A0A934NUY4</accession>
<proteinExistence type="inferred from homology"/>
<organism evidence="8 9">
    <name type="scientific">Antrihabitans stalagmiti</name>
    <dbReference type="NCBI Taxonomy" id="2799499"/>
    <lineage>
        <taxon>Bacteria</taxon>
        <taxon>Bacillati</taxon>
        <taxon>Actinomycetota</taxon>
        <taxon>Actinomycetes</taxon>
        <taxon>Mycobacteriales</taxon>
        <taxon>Nocardiaceae</taxon>
        <taxon>Antrihabitans</taxon>
    </lineage>
</organism>
<evidence type="ECO:0000256" key="4">
    <source>
        <dbReference type="ARBA" id="ARBA00023709"/>
    </source>
</evidence>
<evidence type="ECO:0000256" key="1">
    <source>
        <dbReference type="ARBA" id="ARBA00002994"/>
    </source>
</evidence>
<dbReference type="GO" id="GO:0006631">
    <property type="term" value="P:fatty acid metabolic process"/>
    <property type="evidence" value="ECO:0007669"/>
    <property type="project" value="UniProtKB-KW"/>
</dbReference>
<reference evidence="8" key="1">
    <citation type="submission" date="2020-12" db="EMBL/GenBank/DDBJ databases">
        <title>Antrihabitans popcorni sp. nov. and Antrihabitans auranticaus sp. nov., isolated from a larva cave.</title>
        <authorList>
            <person name="Lee S.D."/>
            <person name="Kim I.S."/>
        </authorList>
    </citation>
    <scope>NUCLEOTIDE SEQUENCE</scope>
    <source>
        <strain evidence="8">YC3-6</strain>
    </source>
</reference>
<dbReference type="SUPFAM" id="SSF55961">
    <property type="entry name" value="Bet v1-like"/>
    <property type="match status" value="1"/>
</dbReference>
<evidence type="ECO:0000313" key="8">
    <source>
        <dbReference type="EMBL" id="MBJ8341749.1"/>
    </source>
</evidence>
<dbReference type="SUPFAM" id="SSF52096">
    <property type="entry name" value="ClpP/crotonase"/>
    <property type="match status" value="1"/>
</dbReference>
<dbReference type="InterPro" id="IPR040771">
    <property type="entry name" value="TLP1_add_C"/>
</dbReference>
<comment type="catalytic activity">
    <reaction evidence="4">
        <text>a (3S)-3-hydroxyacyl-CoA = a (2E)-enoyl-CoA + H2O</text>
        <dbReference type="Rhea" id="RHEA:16105"/>
        <dbReference type="ChEBI" id="CHEBI:15377"/>
        <dbReference type="ChEBI" id="CHEBI:57318"/>
        <dbReference type="ChEBI" id="CHEBI:58856"/>
        <dbReference type="EC" id="4.2.1.17"/>
    </reaction>
</comment>
<dbReference type="GO" id="GO:0004300">
    <property type="term" value="F:enoyl-CoA hydratase activity"/>
    <property type="evidence" value="ECO:0007669"/>
    <property type="project" value="UniProtKB-EC"/>
</dbReference>
<gene>
    <name evidence="8" type="ORF">JGU71_22955</name>
</gene>
<dbReference type="InterPro" id="IPR001753">
    <property type="entry name" value="Enoyl-CoA_hydra/iso"/>
</dbReference>
<comment type="function">
    <text evidence="1">Could possibly oxidize fatty acids using specific components.</text>
</comment>
<dbReference type="Pfam" id="PF18313">
    <property type="entry name" value="TLP1_add_C"/>
    <property type="match status" value="1"/>
</dbReference>
<dbReference type="Pfam" id="PF00378">
    <property type="entry name" value="ECH_1"/>
    <property type="match status" value="1"/>
</dbReference>
<sequence>MSGIDRSVRQLRASVRAVGQLAATVRKDPRILADLVGGVFGTGETPAADLGDYVPPAGVADFVRQTHASVEVPAAADSVAAYLADPNRFGEWLTTHVGWRGDPPTALDPGATFVQQGKFMGMPADIRWTVAGNDGSVVELQGVGPMGLTVGFWLTTRSAGATTTVYFDAGLSGQPIEGPMGASVVRSLGEAMAESLGKLPAAIAAAGPISAPGARRAPVFHHASGRTLPPNTPVIVGVGQVTQRAPAFSKDPAALAVQALRRAGKDSGAGESLLRSADAVYSVASASWQYRDMGALVADALDARRATSVQSSPFGGDGAQVMINSAAQAVMDGQLDVVLLAGAEAGATLAAAAKTGVELHWPEQGVDVTPAPTIGTDRAANNESEARVGLGAPIYMYALLESANRRVLGRAPKEHTEAISELWSRYSSVAAANENAWQPEEFDADAIANPAESNRLISAPYTKLLCANLQVDMASGIILCSVAAAEAAGVPQDKWVFLHAGASAYDEWFVSERAELAASPAINAIGASALRHSGIGIDDVKHVDLYACFPSAVQIAARELGLDADDPTRPLTVTGGLTFGGGPGNNYGSHAVATLVGRLRDDPSSFGLSTSLGWYVTKHAIGIYSATPPAEDYRYLQPIVDNPPSRPARSDYRGPAVVEAYTVPFDRDGGPEAGVLSVLTPGGERVLVRTTQSEIVAELVDGDALGLPVTVLASDELTIDSKVATDLPEPPPAPVLVERRGAVTVITLNRPHVRNAVDLATATALERAIDAFEADSDARVAILTGTGGSFCSGMDLKAAARGEYPLTEKRGPLGISAKPPSKPLIAAVEGPALAGGCELALSADLIVAANNSQFGIPEPKRGLVAAGGGVMRLRERLPRNIAMELALTGDPMQATRLADLGLVNRLAEPGKALDVALELAEQIAVNAPLSLAASKRIVDESADWTHDEGFDKQTEIAATALFSDDATEGVRAFAEKRNPVWRGR</sequence>
<dbReference type="GO" id="GO:0016746">
    <property type="term" value="F:acyltransferase activity"/>
    <property type="evidence" value="ECO:0007669"/>
    <property type="project" value="InterPro"/>
</dbReference>
<dbReference type="PROSITE" id="PS00166">
    <property type="entry name" value="ENOYL_COA_HYDRATASE"/>
    <property type="match status" value="1"/>
</dbReference>
<dbReference type="Proteomes" id="UP000655868">
    <property type="component" value="Unassembled WGS sequence"/>
</dbReference>
<dbReference type="PANTHER" id="PTHR43802:SF1">
    <property type="entry name" value="IP11341P-RELATED"/>
    <property type="match status" value="1"/>
</dbReference>
<dbReference type="EMBL" id="JAEMNV010000008">
    <property type="protein sequence ID" value="MBJ8341749.1"/>
    <property type="molecule type" value="Genomic_DNA"/>
</dbReference>
<evidence type="ECO:0000313" key="9">
    <source>
        <dbReference type="Proteomes" id="UP000655868"/>
    </source>
</evidence>
<evidence type="ECO:0000259" key="7">
    <source>
        <dbReference type="Pfam" id="PF18313"/>
    </source>
</evidence>
<keyword evidence="3" id="KW-0276">Fatty acid metabolism</keyword>
<dbReference type="InterPro" id="IPR018376">
    <property type="entry name" value="Enoyl-CoA_hyd/isom_CS"/>
</dbReference>
<evidence type="ECO:0000256" key="6">
    <source>
        <dbReference type="RuleBase" id="RU003707"/>
    </source>
</evidence>
<dbReference type="PANTHER" id="PTHR43802">
    <property type="entry name" value="ENOYL-COA HYDRATASE"/>
    <property type="match status" value="1"/>
</dbReference>
<dbReference type="CDD" id="cd07812">
    <property type="entry name" value="SRPBCC"/>
    <property type="match status" value="1"/>
</dbReference>
<keyword evidence="3" id="KW-0443">Lipid metabolism</keyword>
<dbReference type="InterPro" id="IPR016039">
    <property type="entry name" value="Thiolase-like"/>
</dbReference>
<dbReference type="InterPro" id="IPR014748">
    <property type="entry name" value="Enoyl-CoA_hydra_C"/>
</dbReference>
<keyword evidence="9" id="KW-1185">Reference proteome</keyword>
<feature type="domain" description="Thiolase-like protein type 1 additional C-terminal" evidence="7">
    <location>
        <begin position="636"/>
        <end position="712"/>
    </location>
</feature>